<reference evidence="4 5" key="7">
    <citation type="journal article" date="2013" name="Nature">
        <title>The zebrafish reference genome sequence and its relationship to the human genome.</title>
        <authorList>
            <consortium name="Genome Reference Consortium Zebrafish"/>
            <person name="Howe K."/>
            <person name="Clark M.D."/>
            <person name="Torroja C.F."/>
            <person name="Torrance J."/>
            <person name="Berthelot C."/>
            <person name="Muffato M."/>
            <person name="Collins J.E."/>
            <person name="Humphray S."/>
            <person name="McLaren K."/>
            <person name="Matthews L."/>
            <person name="McLaren S."/>
            <person name="Sealy I."/>
            <person name="Caccamo M."/>
            <person name="Churcher C."/>
            <person name="Scott C."/>
            <person name="Barrett J.C."/>
            <person name="Koch R."/>
            <person name="Rauch G.J."/>
            <person name="White S."/>
            <person name="Chow W."/>
            <person name="Kilian B."/>
            <person name="Quintais L.T."/>
            <person name="Guerra-Assuncao J.A."/>
            <person name="Zhou Y."/>
            <person name="Gu Y."/>
            <person name="Yen J."/>
            <person name="Vogel J.H."/>
            <person name="Eyre T."/>
            <person name="Redmond S."/>
            <person name="Banerjee R."/>
            <person name="Chi J."/>
            <person name="Fu B."/>
            <person name="Langley E."/>
            <person name="Maguire S.F."/>
            <person name="Laird G.K."/>
            <person name="Lloyd D."/>
            <person name="Kenyon E."/>
            <person name="Donaldson S."/>
            <person name="Sehra H."/>
            <person name="Almeida-King J."/>
            <person name="Loveland J."/>
            <person name="Trevanion S."/>
            <person name="Jones M."/>
            <person name="Quail M."/>
            <person name="Willey D."/>
            <person name="Hunt A."/>
            <person name="Burton J."/>
            <person name="Sims S."/>
            <person name="McLay K."/>
            <person name="Plumb B."/>
            <person name="Davis J."/>
            <person name="Clee C."/>
            <person name="Oliver K."/>
            <person name="Clark R."/>
            <person name="Riddle C."/>
            <person name="Elliot D."/>
            <person name="Eliott D."/>
            <person name="Threadgold G."/>
            <person name="Harden G."/>
            <person name="Ware D."/>
            <person name="Begum S."/>
            <person name="Mortimore B."/>
            <person name="Mortimer B."/>
            <person name="Kerry G."/>
            <person name="Heath P."/>
            <person name="Phillimore B."/>
            <person name="Tracey A."/>
            <person name="Corby N."/>
            <person name="Dunn M."/>
            <person name="Johnson C."/>
            <person name="Wood J."/>
            <person name="Clark S."/>
            <person name="Pelan S."/>
            <person name="Griffiths G."/>
            <person name="Smith M."/>
            <person name="Glithero R."/>
            <person name="Howden P."/>
            <person name="Barker N."/>
            <person name="Lloyd C."/>
            <person name="Stevens C."/>
            <person name="Harley J."/>
            <person name="Holt K."/>
            <person name="Panagiotidis G."/>
            <person name="Lovell J."/>
            <person name="Beasley H."/>
            <person name="Henderson C."/>
            <person name="Gordon D."/>
            <person name="Auger K."/>
            <person name="Wright D."/>
            <person name="Collins J."/>
            <person name="Raisen C."/>
            <person name="Dyer L."/>
            <person name="Leung K."/>
            <person name="Robertson L."/>
            <person name="Ambridge K."/>
            <person name="Leongamornlert D."/>
            <person name="McGuire S."/>
            <person name="Gilderthorp R."/>
            <person name="Griffiths C."/>
            <person name="Manthravadi D."/>
            <person name="Nichol S."/>
            <person name="Barker G."/>
            <person name="Whitehead S."/>
            <person name="Kay M."/>
            <person name="Brown J."/>
            <person name="Murnane C."/>
            <person name="Gray E."/>
            <person name="Humphries M."/>
            <person name="Sycamore N."/>
            <person name="Barker D."/>
            <person name="Saunders D."/>
            <person name="Wallis J."/>
            <person name="Babbage A."/>
            <person name="Hammond S."/>
            <person name="Mashreghi-Mohammadi M."/>
            <person name="Barr L."/>
            <person name="Martin S."/>
            <person name="Wray P."/>
            <person name="Ellington A."/>
            <person name="Matthews N."/>
            <person name="Ellwood M."/>
            <person name="Woodmansey R."/>
            <person name="Clark G."/>
            <person name="Cooper J."/>
            <person name="Cooper J."/>
            <person name="Tromans A."/>
            <person name="Grafham D."/>
            <person name="Skuce C."/>
            <person name="Pandian R."/>
            <person name="Andrews R."/>
            <person name="Harrison E."/>
            <person name="Kimberley A."/>
            <person name="Garnett J."/>
            <person name="Fosker N."/>
            <person name="Hall R."/>
            <person name="Garner P."/>
            <person name="Kelly D."/>
            <person name="Bird C."/>
            <person name="Palmer S."/>
            <person name="Gehring I."/>
            <person name="Berger A."/>
            <person name="Dooley C.M."/>
            <person name="Ersan-Urun Z."/>
            <person name="Eser C."/>
            <person name="Geiger H."/>
            <person name="Geisler M."/>
            <person name="Karotki L."/>
            <person name="Kirn A."/>
            <person name="Konantz J."/>
            <person name="Konantz M."/>
            <person name="Oberlander M."/>
            <person name="Rudolph-Geiger S."/>
            <person name="Teucke M."/>
            <person name="Lanz C."/>
            <person name="Raddatz G."/>
            <person name="Osoegawa K."/>
            <person name="Zhu B."/>
            <person name="Rapp A."/>
            <person name="Widaa S."/>
            <person name="Langford C."/>
            <person name="Yang F."/>
            <person name="Schuster S.C."/>
            <person name="Carter N.P."/>
            <person name="Harrow J."/>
            <person name="Ning Z."/>
            <person name="Herrero J."/>
            <person name="Searle S.M."/>
            <person name="Enright A."/>
            <person name="Geisler R."/>
            <person name="Plasterk R.H."/>
            <person name="Lee C."/>
            <person name="Westerfield M."/>
            <person name="de Jong P.J."/>
            <person name="Zon L.I."/>
            <person name="Postlethwait J.H."/>
            <person name="Nusslein-Volhard C."/>
            <person name="Hubbard T.J."/>
            <person name="Roest Crollius H."/>
            <person name="Rogers J."/>
            <person name="Stemple D.L."/>
        </authorList>
    </citation>
    <scope>NUCLEOTIDE SEQUENCE [LARGE SCALE GENOMIC DNA]</scope>
    <source>
        <strain evidence="4">Tuebingen</strain>
    </source>
</reference>
<accession>F6NK33</accession>
<reference evidence="6" key="5">
    <citation type="journal article" date="2011" name="Endocrinology">
        <title>Organization of two independent kisspeptin systems derived from evolutionary-ancient kiss genes in the brain of zebrafish.</title>
        <authorList>
            <person name="Servili A."/>
            <person name="Le Page Y."/>
            <person name="Leprince J."/>
            <person name="Caraty A."/>
            <person name="Escobar S."/>
            <person name="Parhar I.S."/>
            <person name="Seong J.Y."/>
            <person name="Vaudry H."/>
            <person name="Kah O."/>
        </authorList>
    </citation>
    <scope>NUCLEOTIDE SEQUENCE</scope>
</reference>
<evidence type="ECO:0000256" key="1">
    <source>
        <dbReference type="SAM" id="SignalP"/>
    </source>
</evidence>
<gene>
    <name evidence="4 6 7" type="primary">kiss2</name>
    <name evidence="3 6" type="synonym">kiss-2</name>
    <name evidence="2" type="synonym">KiSS2</name>
</gene>
<dbReference type="EMBL" id="AB439561">
    <property type="protein sequence ID" value="BAG86622.1"/>
    <property type="molecule type" value="mRNA"/>
</dbReference>
<sequence length="125" mass="14538">MNTRALILFMSAMVSQSTAMRAILTDMDTPEPMPDPKPRFLSMERRQFEEPSASDDASLCFFIQEKDETSQISCKHRLARSKFNYNPFGLRFGKRNEATTSDSDRLKHKHLLPMMLYLRKQLETS</sequence>
<reference evidence="4" key="6">
    <citation type="submission" date="2012-02" db="UniProtKB">
        <authorList>
            <consortium name="Ensembl"/>
        </authorList>
    </citation>
    <scope>IDENTIFICATION</scope>
    <source>
        <strain evidence="4">Tuebingen</strain>
    </source>
</reference>
<organism evidence="2">
    <name type="scientific">Danio rerio</name>
    <name type="common">Zebrafish</name>
    <name type="synonym">Brachydanio rerio</name>
    <dbReference type="NCBI Taxonomy" id="7955"/>
    <lineage>
        <taxon>Eukaryota</taxon>
        <taxon>Metazoa</taxon>
        <taxon>Chordata</taxon>
        <taxon>Craniata</taxon>
        <taxon>Vertebrata</taxon>
        <taxon>Euteleostomi</taxon>
        <taxon>Actinopterygii</taxon>
        <taxon>Neopterygii</taxon>
        <taxon>Teleostei</taxon>
        <taxon>Ostariophysi</taxon>
        <taxon>Cypriniformes</taxon>
        <taxon>Danionidae</taxon>
        <taxon>Danioninae</taxon>
        <taxon>Danio</taxon>
    </lineage>
</organism>
<accession>C6F3U2</accession>
<dbReference type="PaxDb" id="7955-ENSDARP00000098871"/>
<dbReference type="GO" id="GO:0031773">
    <property type="term" value="F:kisspeptin receptor binding"/>
    <property type="evidence" value="ECO:0000314"/>
    <property type="project" value="ZFIN"/>
</dbReference>
<dbReference type="Proteomes" id="UP000000437">
    <property type="component" value="Chromosome 4"/>
</dbReference>
<dbReference type="KEGG" id="dre:100216472"/>
<evidence type="ECO:0000313" key="6">
    <source>
        <dbReference type="RefSeq" id="NP_001136057.1"/>
    </source>
</evidence>
<dbReference type="Bgee" id="ENSDARG00000077985">
    <property type="expression patterns" value="Expressed in dorsal periventricular hypothalamus and 15 other cell types or tissues"/>
</dbReference>
<dbReference type="Ensembl" id="ENSDART00000113344.3">
    <property type="protein sequence ID" value="ENSDARP00000098871.2"/>
    <property type="gene ID" value="ENSDARG00000077985.3"/>
</dbReference>
<evidence type="ECO:0000313" key="3">
    <source>
        <dbReference type="EMBL" id="BAG86622.1"/>
    </source>
</evidence>
<dbReference type="HOGENOM" id="CLU_1991856_0_0_1"/>
<dbReference type="STRING" id="7955.ENSDARP00000098871"/>
<reference evidence="6" key="10">
    <citation type="journal article" date="2021" name="Gen. Comp. Endocrinol.">
        <title>Knockout of tac3 genes in zebrafish shows no impairment of reproduction.</title>
        <authorList>
            <person name="Li Y."/>
            <person name="Zhao T."/>
            <person name="Liu Y."/>
            <person name="Lin H."/>
            <person name="Li S."/>
            <person name="Zhang Y."/>
        </authorList>
    </citation>
    <scope>NUCLEOTIDE SEQUENCE</scope>
</reference>
<name>B6ZIV2_DANRE</name>
<feature type="chain" id="PRO_5035035167" evidence="1 6">
    <location>
        <begin position="20"/>
        <end position="125"/>
    </location>
</feature>
<evidence type="ECO:0000313" key="4">
    <source>
        <dbReference type="Ensembl" id="ENSDARP00000098871"/>
    </source>
</evidence>
<evidence type="ECO:0000313" key="5">
    <source>
        <dbReference type="Proteomes" id="UP000000437"/>
    </source>
</evidence>
<dbReference type="GeneID" id="100216472"/>
<dbReference type="RefSeq" id="NP_001136057.1">
    <property type="nucleotide sequence ID" value="NM_001142585.1"/>
</dbReference>
<dbReference type="AGR" id="ZFIN:ZDB-GENE-090526-1"/>
<reference evidence="6" key="3">
    <citation type="journal article" date="2009" name="Mol. Cell. Endocrinol.">
        <title>Evidence for two distinct KiSS genes in non-placental vertebrates that encode kisspeptins with different gonadotropin-releasing activities in fish and mammals.</title>
        <authorList>
            <person name="Felip A."/>
            <person name="Zanuy S."/>
            <person name="Pineda R."/>
            <person name="Pinilla L."/>
            <person name="Carrillo M."/>
            <person name="Tena-Sempere M."/>
            <person name="Gomez A."/>
        </authorList>
    </citation>
    <scope>NUCLEOTIDE SEQUENCE</scope>
</reference>
<evidence type="ECO:0000313" key="2">
    <source>
        <dbReference type="EMBL" id="ACJ50541.1"/>
    </source>
</evidence>
<reference evidence="6" key="13">
    <citation type="submission" date="2025-04" db="UniProtKB">
        <authorList>
            <consortium name="RefSeq"/>
        </authorList>
    </citation>
    <scope>IDENTIFICATION</scope>
</reference>
<dbReference type="GeneTree" id="ENSGT00540000073481"/>
<keyword evidence="1 6" id="KW-0732">Signal</keyword>
<keyword evidence="5" id="KW-1185">Reference proteome</keyword>
<feature type="signal peptide" evidence="1">
    <location>
        <begin position="1"/>
        <end position="19"/>
    </location>
</feature>
<dbReference type="OMA" id="ICQSTAM"/>
<accession>B6ZIV2</accession>
<protein>
    <submittedName>
        <fullName evidence="3 4">Kisspeptin</fullName>
    </submittedName>
    <submittedName>
        <fullName evidence="6">Kisspeptin 2 precursor</fullName>
    </submittedName>
    <submittedName>
        <fullName evidence="2">Kisspeptin isoform 2</fullName>
    </submittedName>
</protein>
<dbReference type="ZFIN" id="ZDB-GENE-090526-1">
    <property type="gene designation" value="kiss2"/>
</dbReference>
<proteinExistence type="evidence at transcript level"/>
<reference evidence="6" key="12">
    <citation type="journal article" date="2022" name="Sci. Total Environ.">
        <title>Exposure to difenoconazole induces reproductive toxicity in zebrafish by interfering with gamete maturation and reproductive behavior.</title>
        <authorList>
            <person name="Chen X."/>
            <person name="Zheng J."/>
            <person name="Zhang J."/>
            <person name="Duan M."/>
            <person name="Xu H."/>
            <person name="Zhao W."/>
            <person name="Yang Y."/>
            <person name="Wang C."/>
            <person name="Xu Y."/>
        </authorList>
    </citation>
    <scope>NUCLEOTIDE SEQUENCE</scope>
</reference>
<reference evidence="6" key="9">
    <citation type="journal article" date="2021" name="Gen. Comp. Endocrinol.">
        <title>Molecular characterization of kisspeptin receptors and gene expression analysis during oogenesis in the Russian sturgeon (Acipenser gueldenstaedtii).</title>
        <authorList>
            <person name="Atre I."/>
            <person name="Mizrahi N."/>
            <person name="Hausken K."/>
            <person name="Yom-Din S."/>
            <person name="Hurvitz A."/>
            <person name="Degani G."/>
            <person name="Levavi-Sivan B."/>
        </authorList>
    </citation>
    <scope>NUCLEOTIDE SEQUENCE</scope>
</reference>
<reference evidence="6" key="11">
    <citation type="journal article" date="2022" name="Front. Cell Dev. Biol.">
        <title>Diversification of habenular organization and asymmetries in teleosts: Insights from the Atlantic salmon and European eel.</title>
        <authorList>
            <person name="Michel L."/>
            <person name="Palma K."/>
            <person name="Cerda M."/>
            <person name="Lagadec R."/>
            <person name="Mayeur H."/>
            <person name="Fuentes M."/>
            <person name="Besseau L."/>
            <person name="Martin P."/>
            <person name="Magnanou E."/>
            <person name="Blader P."/>
            <person name="Concha M.L."/>
            <person name="Mazan S."/>
        </authorList>
    </citation>
    <scope>NUCLEOTIDE SEQUENCE</scope>
</reference>
<dbReference type="EMBL" id="EU853684">
    <property type="protein sequence ID" value="ACJ50541.1"/>
    <property type="molecule type" value="mRNA"/>
</dbReference>
<reference evidence="2 6" key="2">
    <citation type="journal article" date="2009" name="Endocrinology">
        <title>Molecular evolution of multiple forms of kisspeptins and GPR54 receptors in vertebrates.</title>
        <authorList>
            <person name="Lee Y.R."/>
            <person name="Tsunekawa K."/>
            <person name="Moon M.J."/>
            <person name="Um H.N."/>
            <person name="Hwang J.I."/>
            <person name="Osugi T."/>
            <person name="Otaki N."/>
            <person name="Sunakawa Y."/>
            <person name="Kim K."/>
            <person name="Vaudry H."/>
            <person name="Kwon H.B."/>
            <person name="Seong J.Y."/>
            <person name="Tsutsui K."/>
        </authorList>
    </citation>
    <scope>NUCLEOTIDE SEQUENCE</scope>
</reference>
<dbReference type="EMBL" id="BX649476">
    <property type="status" value="NOT_ANNOTATED_CDS"/>
    <property type="molecule type" value="Genomic_DNA"/>
</dbReference>
<dbReference type="OrthoDB" id="9929362at2759"/>
<reference evidence="3 6" key="1">
    <citation type="journal article" date="2009" name="Endocrinology">
        <title>Cloning and expression of kiss2 in the zebrafish and medaka.</title>
        <authorList>
            <person name="Kitahashi T."/>
            <person name="Ogawa S."/>
            <person name="Parhar I.S."/>
        </authorList>
    </citation>
    <scope>NUCLEOTIDE SEQUENCE</scope>
    <source>
        <tissue evidence="3">Brain</tissue>
    </source>
</reference>
<dbReference type="AlphaFoldDB" id="B6ZIV2"/>
<dbReference type="CTD" id="100216472"/>
<reference evidence="6" key="8">
    <citation type="journal article" date="2020" name="Front. Endocrinol.">
        <title>Sexual Dimorphic Distribution of Hypothalamic Tachykinin1 Cells and Their Innervations to GnRH Neurons in the Zebrafish.</title>
        <authorList>
            <person name="Ogawa S."/>
            <person name="Ramadasan P.N."/>
            <person name="Anthonysamy R."/>
            <person name="Parhar I.S."/>
        </authorList>
    </citation>
    <scope>NUCLEOTIDE SEQUENCE</scope>
</reference>
<dbReference type="eggNOG" id="ENOG502SA6I">
    <property type="taxonomic scope" value="Eukaryota"/>
</dbReference>
<evidence type="ECO:0000313" key="7">
    <source>
        <dbReference type="ZFIN" id="ZDB-GENE-090526-1"/>
    </source>
</evidence>
<reference evidence="6" key="4">
    <citation type="journal article" date="2010" name="Reproduction">
        <title>Increase of fecundity by probiotic administration in zebrafish (Danio rerio).</title>
        <authorList>
            <person name="Gioacchini G."/>
            <person name="Maradonna F."/>
            <person name="Lombardo F."/>
            <person name="Bizzaro D."/>
            <person name="Olivotto I."/>
            <person name="Carnevali O."/>
        </authorList>
    </citation>
    <scope>NUCLEOTIDE SEQUENCE</scope>
</reference>